<organism evidence="1 2">
    <name type="scientific">Muricoccus vinaceus</name>
    <dbReference type="NCBI Taxonomy" id="424704"/>
    <lineage>
        <taxon>Bacteria</taxon>
        <taxon>Pseudomonadati</taxon>
        <taxon>Pseudomonadota</taxon>
        <taxon>Alphaproteobacteria</taxon>
        <taxon>Acetobacterales</taxon>
        <taxon>Roseomonadaceae</taxon>
        <taxon>Muricoccus</taxon>
    </lineage>
</organism>
<gene>
    <name evidence="1" type="ORF">ACFFIC_16290</name>
</gene>
<dbReference type="PROSITE" id="PS51257">
    <property type="entry name" value="PROKAR_LIPOPROTEIN"/>
    <property type="match status" value="1"/>
</dbReference>
<dbReference type="EMBL" id="JBHLVZ010000044">
    <property type="protein sequence ID" value="MFC0387099.1"/>
    <property type="molecule type" value="Genomic_DNA"/>
</dbReference>
<sequence length="108" mass="11313">MRAPWPFPLLLLLLLVLSGCKGDDFSRPGTWHASRANDANLLLMLSDSQDARQGRAAPDSRGQAAAVAVGRLESGRRFPLPASTLSRIAPVSPEPVAAQPAAGGSDAR</sequence>
<keyword evidence="2" id="KW-1185">Reference proteome</keyword>
<proteinExistence type="predicted"/>
<reference evidence="1 2" key="1">
    <citation type="submission" date="2024-09" db="EMBL/GenBank/DDBJ databases">
        <authorList>
            <person name="Sun Q."/>
            <person name="Mori K."/>
        </authorList>
    </citation>
    <scope>NUCLEOTIDE SEQUENCE [LARGE SCALE GENOMIC DNA]</scope>
    <source>
        <strain evidence="1 2">CCM 7468</strain>
    </source>
</reference>
<dbReference type="Proteomes" id="UP001589789">
    <property type="component" value="Unassembled WGS sequence"/>
</dbReference>
<protein>
    <recommendedName>
        <fullName evidence="3">Lipoprotein</fullName>
    </recommendedName>
</protein>
<accession>A0ABV6IU03</accession>
<evidence type="ECO:0000313" key="2">
    <source>
        <dbReference type="Proteomes" id="UP001589789"/>
    </source>
</evidence>
<comment type="caution">
    <text evidence="1">The sequence shown here is derived from an EMBL/GenBank/DDBJ whole genome shotgun (WGS) entry which is preliminary data.</text>
</comment>
<name>A0ABV6IU03_9PROT</name>
<dbReference type="RefSeq" id="WP_377052221.1">
    <property type="nucleotide sequence ID" value="NZ_JBHLVZ010000044.1"/>
</dbReference>
<evidence type="ECO:0000313" key="1">
    <source>
        <dbReference type="EMBL" id="MFC0387099.1"/>
    </source>
</evidence>
<evidence type="ECO:0008006" key="3">
    <source>
        <dbReference type="Google" id="ProtNLM"/>
    </source>
</evidence>